<dbReference type="InterPro" id="IPR048307">
    <property type="entry name" value="STT3_N"/>
</dbReference>
<comment type="pathway">
    <text evidence="4">Protein modification; protein glycosylation.</text>
</comment>
<evidence type="ECO:0000256" key="6">
    <source>
        <dbReference type="ARBA" id="ARBA00012602"/>
    </source>
</evidence>
<evidence type="ECO:0000313" key="21">
    <source>
        <dbReference type="EMBL" id="KCZ70958.1"/>
    </source>
</evidence>
<feature type="transmembrane region" description="Helical" evidence="17">
    <location>
        <begin position="372"/>
        <end position="391"/>
    </location>
</feature>
<feature type="transmembrane region" description="Helical" evidence="17">
    <location>
        <begin position="200"/>
        <end position="233"/>
    </location>
</feature>
<evidence type="ECO:0000256" key="1">
    <source>
        <dbReference type="ARBA" id="ARBA00001936"/>
    </source>
</evidence>
<evidence type="ECO:0000256" key="9">
    <source>
        <dbReference type="ARBA" id="ARBA00022692"/>
    </source>
</evidence>
<evidence type="ECO:0000256" key="15">
    <source>
        <dbReference type="ARBA" id="ARBA00030679"/>
    </source>
</evidence>
<evidence type="ECO:0000256" key="4">
    <source>
        <dbReference type="ARBA" id="ARBA00004922"/>
    </source>
</evidence>
<sequence length="772" mass="86738">MSIQLFTEKNKIKLLLPILLLALVVRVSVFPDVFSNGSITFLGADTYYHARRILFTVSHFPDALAFDSYIDFPYGAKIGWMPLYDQFIALIALIAGLGKPSLYTIEATTAAVPPVLGVLTVLLVFFTAEKLFDWRVGIVSAGIFAITPAHVYVSLLGYADHHVAETLLSTAAYLFFIIAMKRLQKENASPGMVNFKNTLFPVLTGIALALSIFTWNGAPIFVGLIGVFIIVQFIIDRWSGRNSDYLVMAGGMAFLVSLLIIAPVAVTGGMGFETNSYLPSLFHAGFLAAFFFLCVILALMQKIRFKQWWYHPLVLIVIFTAALYSLESLFPQLYQSATDGIMYLFGGGILATIQEAVPLFIDPGTGFTLINVWNAFTLSFFIALLSFIIFINKEVRKKYASEAVFLVTWTLIVLVLTVLQRRFIYLLAVNIAIFSGYFIITVLKSFSPEPEKTVVNKKKRKRQRTSDSTSSTWVSTGLFLFLIALLSIPNIIIIKSMATENIPAPDPDLQESFKWLRDNTPPTSYYEDPDRPAGYGIMSWWDYGNWILYFSQRPVVANNFQTGVEDSARFLIEHDEKKANEILNMRKVRFVVTDAQMLKLKFRSIAAMAGRNPNDYYGAREPSEAVLRSVNDENNYFFSTMLSRLHVFDGDGLSNYRLVYESRTTAIRSPDIKYVKIFEYVQGATISGKTSTDGDIKITLNILTDQGRTFTYTRQVAAKDGEYEIKVPYSTVGNKYGTRPMNNYTIQNANVSKIISVSEEDVIEGRELQVDL</sequence>
<evidence type="ECO:0000256" key="5">
    <source>
        <dbReference type="ARBA" id="ARBA00010810"/>
    </source>
</evidence>
<evidence type="ECO:0000256" key="14">
    <source>
        <dbReference type="ARBA" id="ARBA00023211"/>
    </source>
</evidence>
<comment type="cofactor">
    <cofactor evidence="1">
        <name>Mn(2+)</name>
        <dbReference type="ChEBI" id="CHEBI:29035"/>
    </cofactor>
</comment>
<dbReference type="Pfam" id="PF18079">
    <property type="entry name" value="AglB_L1"/>
    <property type="match status" value="1"/>
</dbReference>
<comment type="cofactor">
    <cofactor evidence="2">
        <name>Mg(2+)</name>
        <dbReference type="ChEBI" id="CHEBI:18420"/>
    </cofactor>
</comment>
<keyword evidence="7 21" id="KW-0328">Glycosyltransferase</keyword>
<evidence type="ECO:0000256" key="17">
    <source>
        <dbReference type="SAM" id="Phobius"/>
    </source>
</evidence>
<dbReference type="InterPro" id="IPR003674">
    <property type="entry name" value="Oligo_trans_STT3"/>
</dbReference>
<dbReference type="PANTHER" id="PTHR13872">
    <property type="entry name" value="DOLICHYL-DIPHOSPHOOLIGOSACCHARIDE--PROTEIN GLYCOSYLTRANSFERASE SUBUNIT"/>
    <property type="match status" value="1"/>
</dbReference>
<dbReference type="Gene3D" id="3.40.50.12610">
    <property type="match status" value="1"/>
</dbReference>
<keyword evidence="8 21" id="KW-0808">Transferase</keyword>
<evidence type="ECO:0000256" key="11">
    <source>
        <dbReference type="ARBA" id="ARBA00022842"/>
    </source>
</evidence>
<evidence type="ECO:0000256" key="16">
    <source>
        <dbReference type="ARBA" id="ARBA00034066"/>
    </source>
</evidence>
<evidence type="ECO:0000256" key="10">
    <source>
        <dbReference type="ARBA" id="ARBA00022723"/>
    </source>
</evidence>
<reference evidence="21 22" key="1">
    <citation type="journal article" date="2013" name="Nature">
        <title>Anaerobic oxidation of methane coupled to nitrate reduction in a novel archaeal lineage.</title>
        <authorList>
            <person name="Haroon M.F."/>
            <person name="Hu S."/>
            <person name="Shi Y."/>
            <person name="Imelfort M."/>
            <person name="Keller J."/>
            <person name="Hugenholtz P."/>
            <person name="Yuan Z."/>
            <person name="Tyson G.W."/>
        </authorList>
    </citation>
    <scope>NUCLEOTIDE SEQUENCE [LARGE SCALE GENOMIC DNA]</scope>
    <source>
        <strain evidence="21 22">ANME-2d</strain>
    </source>
</reference>
<feature type="transmembrane region" description="Helical" evidence="17">
    <location>
        <begin position="245"/>
        <end position="265"/>
    </location>
</feature>
<keyword evidence="12 17" id="KW-1133">Transmembrane helix</keyword>
<feature type="domain" description="AglB-like core" evidence="20">
    <location>
        <begin position="509"/>
        <end position="597"/>
    </location>
</feature>
<dbReference type="NCBIfam" id="TIGR04154">
    <property type="entry name" value="archaeo_STT3"/>
    <property type="match status" value="1"/>
</dbReference>
<dbReference type="Pfam" id="PF02516">
    <property type="entry name" value="STT3"/>
    <property type="match status" value="1"/>
</dbReference>
<feature type="transmembrane region" description="Helical" evidence="17">
    <location>
        <begin position="134"/>
        <end position="156"/>
    </location>
</feature>
<dbReference type="UniPathway" id="UPA00378"/>
<comment type="subcellular location">
    <subcellularLocation>
        <location evidence="3">Cell membrane</location>
        <topology evidence="3">Multi-pass membrane protein</topology>
    </subcellularLocation>
</comment>
<dbReference type="PANTHER" id="PTHR13872:SF1">
    <property type="entry name" value="DOLICHYL-DIPHOSPHOOLIGOSACCHARIDE--PROTEIN GLYCOSYLTRANSFERASE SUBUNIT STT3B"/>
    <property type="match status" value="1"/>
</dbReference>
<evidence type="ECO:0000259" key="20">
    <source>
        <dbReference type="Pfam" id="PF22627"/>
    </source>
</evidence>
<dbReference type="AlphaFoldDB" id="A0A062V2Z5"/>
<feature type="transmembrane region" description="Helical" evidence="17">
    <location>
        <begin position="110"/>
        <end position="128"/>
    </location>
</feature>
<feature type="domain" description="Oligosaccharyl transferase STT3 N-terminal" evidence="18">
    <location>
        <begin position="19"/>
        <end position="486"/>
    </location>
</feature>
<keyword evidence="11" id="KW-0460">Magnesium</keyword>
<dbReference type="InterPro" id="IPR054479">
    <property type="entry name" value="AglB-like_core"/>
</dbReference>
<feature type="transmembrane region" description="Helical" evidence="17">
    <location>
        <begin position="403"/>
        <end position="419"/>
    </location>
</feature>
<keyword evidence="10" id="KW-0479">Metal-binding</keyword>
<dbReference type="PATRIC" id="fig|1392998.3.peg.2543"/>
<evidence type="ECO:0000313" key="22">
    <source>
        <dbReference type="Proteomes" id="UP000027153"/>
    </source>
</evidence>
<comment type="similarity">
    <text evidence="5">Belongs to the STT3 family.</text>
</comment>
<dbReference type="Gene3D" id="2.60.40.3390">
    <property type="match status" value="1"/>
</dbReference>
<keyword evidence="9 17" id="KW-0812">Transmembrane</keyword>
<dbReference type="EC" id="2.4.99.21" evidence="6"/>
<dbReference type="GO" id="GO:0005886">
    <property type="term" value="C:plasma membrane"/>
    <property type="evidence" value="ECO:0007669"/>
    <property type="project" value="UniProtKB-SubCell"/>
</dbReference>
<feature type="transmembrane region" description="Helical" evidence="17">
    <location>
        <begin position="277"/>
        <end position="299"/>
    </location>
</feature>
<evidence type="ECO:0000259" key="18">
    <source>
        <dbReference type="Pfam" id="PF02516"/>
    </source>
</evidence>
<evidence type="ECO:0000256" key="7">
    <source>
        <dbReference type="ARBA" id="ARBA00022676"/>
    </source>
</evidence>
<keyword evidence="22" id="KW-1185">Reference proteome</keyword>
<evidence type="ECO:0000256" key="13">
    <source>
        <dbReference type="ARBA" id="ARBA00023136"/>
    </source>
</evidence>
<dbReference type="GO" id="GO:0046872">
    <property type="term" value="F:metal ion binding"/>
    <property type="evidence" value="ECO:0007669"/>
    <property type="project" value="UniProtKB-KW"/>
</dbReference>
<feature type="transmembrane region" description="Helical" evidence="17">
    <location>
        <begin position="163"/>
        <end position="180"/>
    </location>
</feature>
<evidence type="ECO:0000256" key="12">
    <source>
        <dbReference type="ARBA" id="ARBA00022989"/>
    </source>
</evidence>
<dbReference type="InterPro" id="IPR026410">
    <property type="entry name" value="OlisacTrfase_arch"/>
</dbReference>
<comment type="caution">
    <text evidence="21">The sequence shown here is derived from an EMBL/GenBank/DDBJ whole genome shotgun (WGS) entry which is preliminary data.</text>
</comment>
<dbReference type="OrthoDB" id="82393at2157"/>
<dbReference type="EMBL" id="JMIY01000007">
    <property type="protein sequence ID" value="KCZ70958.1"/>
    <property type="molecule type" value="Genomic_DNA"/>
</dbReference>
<dbReference type="Proteomes" id="UP000027153">
    <property type="component" value="Unassembled WGS sequence"/>
</dbReference>
<gene>
    <name evidence="21" type="ORF">ANME2D_02987</name>
</gene>
<feature type="transmembrane region" description="Helical" evidence="17">
    <location>
        <begin position="308"/>
        <end position="326"/>
    </location>
</feature>
<evidence type="ECO:0000256" key="3">
    <source>
        <dbReference type="ARBA" id="ARBA00004651"/>
    </source>
</evidence>
<dbReference type="InterPro" id="IPR041154">
    <property type="entry name" value="AglB_P1"/>
</dbReference>
<comment type="catalytic activity">
    <reaction evidence="16">
        <text>an archaeal dolichyl phosphooligosaccharide + [protein]-L-asparagine = an archaeal dolichyl phosphate + a glycoprotein with the oligosaccharide chain attached by N-beta-D-glycosyl linkage to a protein L-asparagine.</text>
        <dbReference type="EC" id="2.4.99.21"/>
    </reaction>
</comment>
<dbReference type="RefSeq" id="WP_048093014.1">
    <property type="nucleotide sequence ID" value="NZ_JMIY01000007.1"/>
</dbReference>
<keyword evidence="14" id="KW-0464">Manganese</keyword>
<evidence type="ECO:0000256" key="2">
    <source>
        <dbReference type="ARBA" id="ARBA00001946"/>
    </source>
</evidence>
<dbReference type="Pfam" id="PF22627">
    <property type="entry name" value="AglB_core-like"/>
    <property type="match status" value="1"/>
</dbReference>
<proteinExistence type="inferred from homology"/>
<organism evidence="21 22">
    <name type="scientific">Candidatus Methanoperedens nitratireducens</name>
    <dbReference type="NCBI Taxonomy" id="1392998"/>
    <lineage>
        <taxon>Archaea</taxon>
        <taxon>Methanobacteriati</taxon>
        <taxon>Methanobacteriota</taxon>
        <taxon>Stenosarchaea group</taxon>
        <taxon>Methanomicrobia</taxon>
        <taxon>Methanosarcinales</taxon>
        <taxon>ANME-2 cluster</taxon>
        <taxon>Candidatus Methanoperedentaceae</taxon>
        <taxon>Candidatus Methanoperedens</taxon>
    </lineage>
</organism>
<evidence type="ECO:0000256" key="8">
    <source>
        <dbReference type="ARBA" id="ARBA00022679"/>
    </source>
</evidence>
<feature type="transmembrane region" description="Helical" evidence="17">
    <location>
        <begin position="425"/>
        <end position="447"/>
    </location>
</feature>
<feature type="transmembrane region" description="Helical" evidence="17">
    <location>
        <begin position="468"/>
        <end position="488"/>
    </location>
</feature>
<keyword evidence="13 17" id="KW-0472">Membrane</keyword>
<accession>A0A062V2Z5</accession>
<protein>
    <recommendedName>
        <fullName evidence="6">dolichyl-phosphooligosaccharide-protein glycotransferase</fullName>
        <ecNumber evidence="6">2.4.99.21</ecNumber>
    </recommendedName>
    <alternativeName>
        <fullName evidence="15">Oligosaccharyl transferase</fullName>
    </alternativeName>
</protein>
<dbReference type="GO" id="GO:0004576">
    <property type="term" value="F:oligosaccharyl transferase activity"/>
    <property type="evidence" value="ECO:0007669"/>
    <property type="project" value="InterPro"/>
</dbReference>
<feature type="domain" description="Archaeal glycosylation protein B peripheral" evidence="19">
    <location>
        <begin position="683"/>
        <end position="767"/>
    </location>
</feature>
<name>A0A062V2Z5_9EURY</name>
<evidence type="ECO:0000259" key="19">
    <source>
        <dbReference type="Pfam" id="PF18079"/>
    </source>
</evidence>